<dbReference type="GO" id="GO:0009432">
    <property type="term" value="P:SOS response"/>
    <property type="evidence" value="ECO:0007669"/>
    <property type="project" value="InterPro"/>
</dbReference>
<accession>A4CBU4</accession>
<dbReference type="STRING" id="87626.PTD2_18455"/>
<dbReference type="Pfam" id="PF03846">
    <property type="entry name" value="SulA"/>
    <property type="match status" value="1"/>
</dbReference>
<dbReference type="eggNOG" id="ENOG502ZBKT">
    <property type="taxonomic scope" value="Bacteria"/>
</dbReference>
<keyword evidence="2" id="KW-1185">Reference proteome</keyword>
<dbReference type="EMBL" id="AAOH01000005">
    <property type="protein sequence ID" value="EAR27831.1"/>
    <property type="molecule type" value="Genomic_DNA"/>
</dbReference>
<reference evidence="1 2" key="1">
    <citation type="submission" date="2006-02" db="EMBL/GenBank/DDBJ databases">
        <authorList>
            <person name="Moran M.A."/>
            <person name="Kjelleberg S."/>
            <person name="Egan S."/>
            <person name="Saunders N."/>
            <person name="Thomas T."/>
            <person name="Ferriera S."/>
            <person name="Johnson J."/>
            <person name="Kravitz S."/>
            <person name="Halpern A."/>
            <person name="Remington K."/>
            <person name="Beeson K."/>
            <person name="Tran B."/>
            <person name="Rogers Y.-H."/>
            <person name="Friedman R."/>
            <person name="Venter J.C."/>
        </authorList>
    </citation>
    <scope>NUCLEOTIDE SEQUENCE [LARGE SCALE GENOMIC DNA]</scope>
    <source>
        <strain evidence="1 2">D2</strain>
    </source>
</reference>
<dbReference type="OrthoDB" id="6310227at2"/>
<organism evidence="1 2">
    <name type="scientific">Pseudoalteromonas tunicata D2</name>
    <dbReference type="NCBI Taxonomy" id="87626"/>
    <lineage>
        <taxon>Bacteria</taxon>
        <taxon>Pseudomonadati</taxon>
        <taxon>Pseudomonadota</taxon>
        <taxon>Gammaproteobacteria</taxon>
        <taxon>Alteromonadales</taxon>
        <taxon>Pseudoalteromonadaceae</taxon>
        <taxon>Pseudoalteromonas</taxon>
    </lineage>
</organism>
<comment type="caution">
    <text evidence="1">The sequence shown here is derived from an EMBL/GenBank/DDBJ whole genome shotgun (WGS) entry which is preliminary data.</text>
</comment>
<evidence type="ECO:0000313" key="2">
    <source>
        <dbReference type="Proteomes" id="UP000006201"/>
    </source>
</evidence>
<dbReference type="InterPro" id="IPR027417">
    <property type="entry name" value="P-loop_NTPase"/>
</dbReference>
<sequence length="144" mass="16208">MLHTIDVRRIKSYQAVDSSSKLHLVEVSDEISATFELLKILHQYNHQNGWTLLIAPDAVPSKTLLDSCSIDKSKLLVIRQKHLANLDYVLNSALSNGNFAAIITWTNMLSHSQLELLAQHNAHISAQLYSFVRTEQPNQCPTLC</sequence>
<dbReference type="Gene3D" id="3.40.50.300">
    <property type="entry name" value="P-loop containing nucleotide triphosphate hydrolases"/>
    <property type="match status" value="1"/>
</dbReference>
<protein>
    <submittedName>
        <fullName evidence="1">Putative orphan protein</fullName>
    </submittedName>
</protein>
<dbReference type="HOGENOM" id="CLU_1794843_0_0_6"/>
<evidence type="ECO:0000313" key="1">
    <source>
        <dbReference type="EMBL" id="EAR27831.1"/>
    </source>
</evidence>
<name>A4CBU4_9GAMM</name>
<gene>
    <name evidence="1" type="ORF">PTD2_18455</name>
</gene>
<proteinExistence type="predicted"/>
<dbReference type="GO" id="GO:0051782">
    <property type="term" value="P:negative regulation of cell division"/>
    <property type="evidence" value="ECO:0007669"/>
    <property type="project" value="InterPro"/>
</dbReference>
<dbReference type="SUPFAM" id="SSF52540">
    <property type="entry name" value="P-loop containing nucleoside triphosphate hydrolases"/>
    <property type="match status" value="1"/>
</dbReference>
<dbReference type="RefSeq" id="WP_009839663.1">
    <property type="nucleotide sequence ID" value="NZ_CH959301.1"/>
</dbReference>
<dbReference type="AlphaFoldDB" id="A4CBU4"/>
<dbReference type="InterPro" id="IPR004596">
    <property type="entry name" value="Cell_div_suppressor_SulA"/>
</dbReference>
<dbReference type="Proteomes" id="UP000006201">
    <property type="component" value="Unassembled WGS sequence"/>
</dbReference>